<dbReference type="PANTHER" id="PTHR23127:SF0">
    <property type="entry name" value="H_ACA RIBONUCLEOPROTEIN COMPLEX SUBUNIT DKC1"/>
    <property type="match status" value="1"/>
</dbReference>
<feature type="region of interest" description="Disordered" evidence="1">
    <location>
        <begin position="134"/>
        <end position="182"/>
    </location>
</feature>
<reference evidence="2 3" key="1">
    <citation type="journal article" date="2020" name="IScience">
        <title>Genome Sequencing of the Endangered Kingdonia uniflora (Circaeasteraceae, Ranunculales) Reveals Potential Mechanisms of Evolutionary Specialization.</title>
        <authorList>
            <person name="Sun Y."/>
            <person name="Deng T."/>
            <person name="Zhang A."/>
            <person name="Moore M.J."/>
            <person name="Landis J.B."/>
            <person name="Lin N."/>
            <person name="Zhang H."/>
            <person name="Zhang X."/>
            <person name="Huang J."/>
            <person name="Zhang X."/>
            <person name="Sun H."/>
            <person name="Wang H."/>
        </authorList>
    </citation>
    <scope>NUCLEOTIDE SEQUENCE [LARGE SCALE GENOMIC DNA]</scope>
    <source>
        <strain evidence="2">TB1705</strain>
        <tissue evidence="2">Leaf</tissue>
    </source>
</reference>
<keyword evidence="3" id="KW-1185">Reference proteome</keyword>
<dbReference type="GO" id="GO:0031118">
    <property type="term" value="P:rRNA pseudouridine synthesis"/>
    <property type="evidence" value="ECO:0007669"/>
    <property type="project" value="TreeGrafter"/>
</dbReference>
<feature type="compositionally biased region" description="Polar residues" evidence="1">
    <location>
        <begin position="59"/>
        <end position="90"/>
    </location>
</feature>
<dbReference type="EMBL" id="JACGCM010002037">
    <property type="protein sequence ID" value="KAF6145693.1"/>
    <property type="molecule type" value="Genomic_DNA"/>
</dbReference>
<gene>
    <name evidence="2" type="ORF">GIB67_028914</name>
</gene>
<dbReference type="SUPFAM" id="SSF51735">
    <property type="entry name" value="NAD(P)-binding Rossmann-fold domains"/>
    <property type="match status" value="1"/>
</dbReference>
<dbReference type="OrthoDB" id="6415790at2759"/>
<dbReference type="SUPFAM" id="SSF55120">
    <property type="entry name" value="Pseudouridine synthase"/>
    <property type="match status" value="1"/>
</dbReference>
<dbReference type="InterPro" id="IPR036291">
    <property type="entry name" value="NAD(P)-bd_dom_sf"/>
</dbReference>
<dbReference type="GO" id="GO:0003723">
    <property type="term" value="F:RNA binding"/>
    <property type="evidence" value="ECO:0007669"/>
    <property type="project" value="InterPro"/>
</dbReference>
<organism evidence="2 3">
    <name type="scientific">Kingdonia uniflora</name>
    <dbReference type="NCBI Taxonomy" id="39325"/>
    <lineage>
        <taxon>Eukaryota</taxon>
        <taxon>Viridiplantae</taxon>
        <taxon>Streptophyta</taxon>
        <taxon>Embryophyta</taxon>
        <taxon>Tracheophyta</taxon>
        <taxon>Spermatophyta</taxon>
        <taxon>Magnoliopsida</taxon>
        <taxon>Ranunculales</taxon>
        <taxon>Circaeasteraceae</taxon>
        <taxon>Kingdonia</taxon>
    </lineage>
</organism>
<dbReference type="GO" id="GO:0000495">
    <property type="term" value="P:box H/ACA sno(s)RNA 3'-end processing"/>
    <property type="evidence" value="ECO:0007669"/>
    <property type="project" value="TreeGrafter"/>
</dbReference>
<evidence type="ECO:0000256" key="1">
    <source>
        <dbReference type="SAM" id="MobiDB-lite"/>
    </source>
</evidence>
<dbReference type="GO" id="GO:0031429">
    <property type="term" value="C:box H/ACA snoRNP complex"/>
    <property type="evidence" value="ECO:0007669"/>
    <property type="project" value="TreeGrafter"/>
</dbReference>
<proteinExistence type="predicted"/>
<dbReference type="AlphaFoldDB" id="A0A7J7LSR0"/>
<dbReference type="GO" id="GO:1990481">
    <property type="term" value="P:mRNA pseudouridine synthesis"/>
    <property type="evidence" value="ECO:0007669"/>
    <property type="project" value="TreeGrafter"/>
</dbReference>
<dbReference type="GO" id="GO:0009982">
    <property type="term" value="F:pseudouridine synthase activity"/>
    <property type="evidence" value="ECO:0007669"/>
    <property type="project" value="InterPro"/>
</dbReference>
<feature type="region of interest" description="Disordered" evidence="1">
    <location>
        <begin position="38"/>
        <end position="90"/>
    </location>
</feature>
<dbReference type="Proteomes" id="UP000541444">
    <property type="component" value="Unassembled WGS sequence"/>
</dbReference>
<protein>
    <submittedName>
        <fullName evidence="2">Uncharacterized protein</fullName>
    </submittedName>
</protein>
<accession>A0A7J7LSR0</accession>
<name>A0A7J7LSR0_9MAGN</name>
<dbReference type="Gene3D" id="3.40.50.720">
    <property type="entry name" value="NAD(P)-binding Rossmann-like Domain"/>
    <property type="match status" value="1"/>
</dbReference>
<dbReference type="PANTHER" id="PTHR23127">
    <property type="entry name" value="CENTROMERE/MICROTUBULE BINDING PROTEIN CBF5"/>
    <property type="match status" value="1"/>
</dbReference>
<comment type="caution">
    <text evidence="2">The sequence shown here is derived from an EMBL/GenBank/DDBJ whole genome shotgun (WGS) entry which is preliminary data.</text>
</comment>
<evidence type="ECO:0000313" key="3">
    <source>
        <dbReference type="Proteomes" id="UP000541444"/>
    </source>
</evidence>
<feature type="compositionally biased region" description="Polar residues" evidence="1">
    <location>
        <begin position="134"/>
        <end position="151"/>
    </location>
</feature>
<sequence length="373" mass="40801">MRIWRTTENEEDSILMKDALDGKLLRVLVSSCEVRSYSMDDDSNRKDESNPDNGRNIYPIQSANSFFGTTSSEGGNDGMQQSAKSGSGINSASRMTAITSLPNQPDSDILAKYDGKFREVLVSSCDVRADTMIQTCDGSSPDRNGQSNTANVGKANQVGSMDSGLGTHSSEGSKVGMQHSRKSGMPSMTAYFGLHDICSPKKGEYAFVLAVSGAVGPACWVVCQVVGLLCGWKRRVQRKGELSSFHGIQLKNIKYFLEGIDIYFENVGGKMLDIAGPPQYEKSRAYRGASGVEIKYFEEGRPTSGAKKEYVCIARLHSVVPDVAKVYRALEMLAGVVVQHPPLISAVKHHLCIRTIYESHLIEYDADKHLDVF</sequence>
<dbReference type="InterPro" id="IPR020103">
    <property type="entry name" value="PsdUridine_synth_cat_dom_sf"/>
</dbReference>
<dbReference type="Gene3D" id="3.30.2350.10">
    <property type="entry name" value="Pseudouridine synthase"/>
    <property type="match status" value="1"/>
</dbReference>
<dbReference type="GO" id="GO:0031120">
    <property type="term" value="P:snRNA pseudouridine synthesis"/>
    <property type="evidence" value="ECO:0007669"/>
    <property type="project" value="TreeGrafter"/>
</dbReference>
<evidence type="ECO:0000313" key="2">
    <source>
        <dbReference type="EMBL" id="KAF6145693.1"/>
    </source>
</evidence>
<dbReference type="InterPro" id="IPR004802">
    <property type="entry name" value="tRNA_PsdUridine_synth_B_fam"/>
</dbReference>